<proteinExistence type="predicted"/>
<keyword evidence="2" id="KW-1185">Reference proteome</keyword>
<name>A0A3N4LEE1_9PEZI</name>
<gene>
    <name evidence="1" type="ORF">L211DRAFT_843068</name>
</gene>
<dbReference type="EMBL" id="ML121600">
    <property type="protein sequence ID" value="RPB19051.1"/>
    <property type="molecule type" value="Genomic_DNA"/>
</dbReference>
<evidence type="ECO:0000313" key="2">
    <source>
        <dbReference type="Proteomes" id="UP000267821"/>
    </source>
</evidence>
<dbReference type="OrthoDB" id="5485049at2759"/>
<evidence type="ECO:0000313" key="1">
    <source>
        <dbReference type="EMBL" id="RPB19051.1"/>
    </source>
</evidence>
<feature type="non-terminal residue" evidence="1">
    <location>
        <position position="86"/>
    </location>
</feature>
<reference evidence="1 2" key="1">
    <citation type="journal article" date="2018" name="Nat. Ecol. Evol.">
        <title>Pezizomycetes genomes reveal the molecular basis of ectomycorrhizal truffle lifestyle.</title>
        <authorList>
            <person name="Murat C."/>
            <person name="Payen T."/>
            <person name="Noel B."/>
            <person name="Kuo A."/>
            <person name="Morin E."/>
            <person name="Chen J."/>
            <person name="Kohler A."/>
            <person name="Krizsan K."/>
            <person name="Balestrini R."/>
            <person name="Da Silva C."/>
            <person name="Montanini B."/>
            <person name="Hainaut M."/>
            <person name="Levati E."/>
            <person name="Barry K.W."/>
            <person name="Belfiori B."/>
            <person name="Cichocki N."/>
            <person name="Clum A."/>
            <person name="Dockter R.B."/>
            <person name="Fauchery L."/>
            <person name="Guy J."/>
            <person name="Iotti M."/>
            <person name="Le Tacon F."/>
            <person name="Lindquist E.A."/>
            <person name="Lipzen A."/>
            <person name="Malagnac F."/>
            <person name="Mello A."/>
            <person name="Molinier V."/>
            <person name="Miyauchi S."/>
            <person name="Poulain J."/>
            <person name="Riccioni C."/>
            <person name="Rubini A."/>
            <person name="Sitrit Y."/>
            <person name="Splivallo R."/>
            <person name="Traeger S."/>
            <person name="Wang M."/>
            <person name="Zifcakova L."/>
            <person name="Wipf D."/>
            <person name="Zambonelli A."/>
            <person name="Paolocci F."/>
            <person name="Nowrousian M."/>
            <person name="Ottonello S."/>
            <person name="Baldrian P."/>
            <person name="Spatafora J.W."/>
            <person name="Henrissat B."/>
            <person name="Nagy L.G."/>
            <person name="Aury J.M."/>
            <person name="Wincker P."/>
            <person name="Grigoriev I.V."/>
            <person name="Bonfante P."/>
            <person name="Martin F.M."/>
        </authorList>
    </citation>
    <scope>NUCLEOTIDE SEQUENCE [LARGE SCALE GENOMIC DNA]</scope>
    <source>
        <strain evidence="1 2">ATCC MYA-4762</strain>
    </source>
</reference>
<protein>
    <submittedName>
        <fullName evidence="1">Uncharacterized protein</fullName>
    </submittedName>
</protein>
<sequence length="86" mass="9532">MEEVYPEGYNEGESVEREISGDTNMIEVFGIMTKRDKKLQEVVAVEEWVSLELGERVIGEYPGGEVESEPVGQAKAIGKLTRGNTL</sequence>
<dbReference type="AlphaFoldDB" id="A0A3N4LEE1"/>
<organism evidence="1 2">
    <name type="scientific">Terfezia boudieri ATCC MYA-4762</name>
    <dbReference type="NCBI Taxonomy" id="1051890"/>
    <lineage>
        <taxon>Eukaryota</taxon>
        <taxon>Fungi</taxon>
        <taxon>Dikarya</taxon>
        <taxon>Ascomycota</taxon>
        <taxon>Pezizomycotina</taxon>
        <taxon>Pezizomycetes</taxon>
        <taxon>Pezizales</taxon>
        <taxon>Pezizaceae</taxon>
        <taxon>Terfezia</taxon>
    </lineage>
</organism>
<accession>A0A3N4LEE1</accession>
<dbReference type="Proteomes" id="UP000267821">
    <property type="component" value="Unassembled WGS sequence"/>
</dbReference>
<dbReference type="InParanoid" id="A0A3N4LEE1"/>